<feature type="region of interest" description="Disordered" evidence="1">
    <location>
        <begin position="785"/>
        <end position="807"/>
    </location>
</feature>
<reference evidence="2" key="1">
    <citation type="submission" date="2022-11" db="EMBL/GenBank/DDBJ databases">
        <authorList>
            <person name="Kikuchi T."/>
        </authorList>
    </citation>
    <scope>NUCLEOTIDE SEQUENCE</scope>
    <source>
        <strain evidence="2">PS1010</strain>
    </source>
</reference>
<dbReference type="EMBL" id="CANHGI010000002">
    <property type="protein sequence ID" value="CAI5440907.1"/>
    <property type="molecule type" value="Genomic_DNA"/>
</dbReference>
<feature type="compositionally biased region" description="Polar residues" evidence="1">
    <location>
        <begin position="257"/>
        <end position="269"/>
    </location>
</feature>
<comment type="caution">
    <text evidence="2">The sequence shown here is derived from an EMBL/GenBank/DDBJ whole genome shotgun (WGS) entry which is preliminary data.</text>
</comment>
<accession>A0A9P1ICW1</accession>
<evidence type="ECO:0000313" key="2">
    <source>
        <dbReference type="EMBL" id="CAI5440907.1"/>
    </source>
</evidence>
<protein>
    <submittedName>
        <fullName evidence="2">Uncharacterized protein</fullName>
    </submittedName>
</protein>
<dbReference type="Pfam" id="PF03564">
    <property type="entry name" value="DUF1759"/>
    <property type="match status" value="1"/>
</dbReference>
<proteinExistence type="predicted"/>
<feature type="region of interest" description="Disordered" evidence="1">
    <location>
        <begin position="191"/>
        <end position="211"/>
    </location>
</feature>
<feature type="region of interest" description="Disordered" evidence="1">
    <location>
        <begin position="250"/>
        <end position="269"/>
    </location>
</feature>
<dbReference type="PANTHER" id="PTHR47331:SF1">
    <property type="entry name" value="GAG-LIKE PROTEIN"/>
    <property type="match status" value="1"/>
</dbReference>
<organism evidence="2 3">
    <name type="scientific">Caenorhabditis angaria</name>
    <dbReference type="NCBI Taxonomy" id="860376"/>
    <lineage>
        <taxon>Eukaryota</taxon>
        <taxon>Metazoa</taxon>
        <taxon>Ecdysozoa</taxon>
        <taxon>Nematoda</taxon>
        <taxon>Chromadorea</taxon>
        <taxon>Rhabditida</taxon>
        <taxon>Rhabditina</taxon>
        <taxon>Rhabditomorpha</taxon>
        <taxon>Rhabditoidea</taxon>
        <taxon>Rhabditidae</taxon>
        <taxon>Peloderinae</taxon>
        <taxon>Caenorhabditis</taxon>
    </lineage>
</organism>
<dbReference type="InterPro" id="IPR005312">
    <property type="entry name" value="DUF1759"/>
</dbReference>
<dbReference type="PANTHER" id="PTHR47331">
    <property type="entry name" value="PHD-TYPE DOMAIN-CONTAINING PROTEIN"/>
    <property type="match status" value="1"/>
</dbReference>
<name>A0A9P1ICW1_9PELO</name>
<feature type="region of interest" description="Disordered" evidence="1">
    <location>
        <begin position="291"/>
        <end position="318"/>
    </location>
</feature>
<dbReference type="Proteomes" id="UP001152747">
    <property type="component" value="Unassembled WGS sequence"/>
</dbReference>
<gene>
    <name evidence="2" type="ORF">CAMP_LOCUS3544</name>
</gene>
<evidence type="ECO:0000256" key="1">
    <source>
        <dbReference type="SAM" id="MobiDB-lite"/>
    </source>
</evidence>
<sequence length="917" mass="105883">MMIMSGSYNWILADWEYLCASIDNYQLNNRSIINRIPTMTGSISIKNSNQAALNVNTFEEARNEIARLLQVCQEIVTNQDQVDQLIQRKDKDLDFKEGIVQENLARAQEYLRWLDNFHGIYEERLRLARDVQDNNVNSQLHKLIEFAKSKGKDALRFELENTVTNLGIMQAEIQFERGIGIQQAQPQELGELGHPTIGKEDQLPQEAPMDQQQVEDLDMTNAQQHDEELATTNAREVQRATIIELSSQPAYQHHKGNQVSESPMESPILTSSPEEIEDAARNQAHTVSFARDFGQPGNKQGKPVNTSTPRIHGDFNGFDARLVDEPSRREFRDSRGDQGEQARTFVKFPASQIPGRISNPKQANLTRPNFDITISPESHQVPWENFENQNYHQNSNPNFNQVRNFRNFQPNFNQNSNHRNFQEFQGYPQNFNQFQSCGENWNGPARNASLGFNHFQNYGQSFQHQDPRIFQGQNPRMFQGNPRMYRPNYCDNQNIVGLDTRHQSRGVELQNANGNLSNPNYPNFQNSNLFNNLNPNCRTFGNQNLENSYPQPSFNISRIHDGNASRSNEIRFKLQKLKLPEFDGDEMKFTAFLQSFDVFIGQDPSRTDLEKLMFLKQCCKGKAAQVLDNYPASPGFYNLARSALSNRFAMGRDGPQRVWMKLERISNCDLKPDQLSETIDKIKNAIFQLQYLGEKVDGISIETTILRKFPDKIRHRLKNISTPHLVPTGSTTLDLLNRLDYVVNEYQRDREFEKDRLLSAKYSSRCIDANVASCDGTKNSNEKIDYEKKNKSNTKPASRTKNSEDEQKEDNPVECLYCKSTEHSLFYCKLSFEARRKKAMEDGRCMNCLKLDHATESCEVRYCRVDNESHHESMCEYAIFVHEGFKMFHENPEEFAKLAENPEEFGERFGKFFRGQH</sequence>
<dbReference type="AlphaFoldDB" id="A0A9P1ICW1"/>
<evidence type="ECO:0000313" key="3">
    <source>
        <dbReference type="Proteomes" id="UP001152747"/>
    </source>
</evidence>
<keyword evidence="3" id="KW-1185">Reference proteome</keyword>
<dbReference type="OrthoDB" id="7742578at2759"/>